<comment type="cofactor">
    <cofactor evidence="1">
        <name>FMN</name>
        <dbReference type="ChEBI" id="CHEBI:58210"/>
    </cofactor>
</comment>
<dbReference type="SUPFAM" id="SSF55856">
    <property type="entry name" value="Cytochrome b5-like heme/steroid binding domain"/>
    <property type="match status" value="1"/>
</dbReference>
<dbReference type="Gene3D" id="3.10.120.10">
    <property type="entry name" value="Cytochrome b5-like heme/steroid binding domain"/>
    <property type="match status" value="1"/>
</dbReference>
<dbReference type="GO" id="GO:0043386">
    <property type="term" value="P:mycotoxin biosynthetic process"/>
    <property type="evidence" value="ECO:0007669"/>
    <property type="project" value="UniProtKB-ARBA"/>
</dbReference>
<dbReference type="PRINTS" id="PR00363">
    <property type="entry name" value="CYTOCHROMEB5"/>
</dbReference>
<dbReference type="GO" id="GO:0005506">
    <property type="term" value="F:iron ion binding"/>
    <property type="evidence" value="ECO:0007669"/>
    <property type="project" value="InterPro"/>
</dbReference>
<dbReference type="PROSITE" id="PS50255">
    <property type="entry name" value="CYTOCHROME_B5_2"/>
    <property type="match status" value="1"/>
</dbReference>
<evidence type="ECO:0000256" key="3">
    <source>
        <dbReference type="ARBA" id="ARBA00010617"/>
    </source>
</evidence>
<evidence type="ECO:0000256" key="5">
    <source>
        <dbReference type="ARBA" id="ARBA00023002"/>
    </source>
</evidence>
<dbReference type="Gene3D" id="1.10.630.10">
    <property type="entry name" value="Cytochrome P450"/>
    <property type="match status" value="1"/>
</dbReference>
<dbReference type="InterPro" id="IPR001128">
    <property type="entry name" value="Cyt_P450"/>
</dbReference>
<evidence type="ECO:0000256" key="8">
    <source>
        <dbReference type="RuleBase" id="RU000461"/>
    </source>
</evidence>
<dbReference type="PROSITE" id="PS00086">
    <property type="entry name" value="CYTOCHROME_P450"/>
    <property type="match status" value="1"/>
</dbReference>
<protein>
    <recommendedName>
        <fullName evidence="9">Cytochrome b5 heme-binding domain-containing protein</fullName>
    </recommendedName>
</protein>
<dbReference type="PANTHER" id="PTHR24287:SF18">
    <property type="entry name" value="CYTOCHROME P450 MONOOXYGENASE APDE-RELATED"/>
    <property type="match status" value="1"/>
</dbReference>
<evidence type="ECO:0000256" key="7">
    <source>
        <dbReference type="ARBA" id="ARBA00023033"/>
    </source>
</evidence>
<evidence type="ECO:0000256" key="2">
    <source>
        <dbReference type="ARBA" id="ARBA00001971"/>
    </source>
</evidence>
<dbReference type="Proteomes" id="UP000191612">
    <property type="component" value="Unassembled WGS sequence"/>
</dbReference>
<dbReference type="Pfam" id="PF00173">
    <property type="entry name" value="Cyt-b5"/>
    <property type="match status" value="1"/>
</dbReference>
<dbReference type="GO" id="GO:0016705">
    <property type="term" value="F:oxidoreductase activity, acting on paired donors, with incorporation or reduction of molecular oxygen"/>
    <property type="evidence" value="ECO:0007669"/>
    <property type="project" value="InterPro"/>
</dbReference>
<dbReference type="SUPFAM" id="SSF48264">
    <property type="entry name" value="Cytochrome P450"/>
    <property type="match status" value="1"/>
</dbReference>
<keyword evidence="6 8" id="KW-0408">Iron</keyword>
<evidence type="ECO:0000313" key="11">
    <source>
        <dbReference type="Proteomes" id="UP000191612"/>
    </source>
</evidence>
<evidence type="ECO:0000313" key="10">
    <source>
        <dbReference type="EMBL" id="OQD92617.1"/>
    </source>
</evidence>
<dbReference type="InterPro" id="IPR047146">
    <property type="entry name" value="Cyt_P450_E_CYP52_fungi"/>
</dbReference>
<dbReference type="InterPro" id="IPR036396">
    <property type="entry name" value="Cyt_P450_sf"/>
</dbReference>
<dbReference type="SUPFAM" id="SSF51395">
    <property type="entry name" value="FMN-linked oxidoreductases"/>
    <property type="match status" value="1"/>
</dbReference>
<dbReference type="EMBL" id="MDYO01000039">
    <property type="protein sequence ID" value="OQD92617.1"/>
    <property type="molecule type" value="Genomic_DNA"/>
</dbReference>
<name>A0A1V6QUB6_9EURO</name>
<keyword evidence="5 8" id="KW-0560">Oxidoreductase</keyword>
<sequence>MSPRLVSTKEVARHDSPNDCWLVVDNQVWDVSIFAPDHPGGAEIILRYAGRDATAAYNEVHTPATIKALPPTQLMGQLDPSSIDGTWRNKSTPQTPSQTTAKPQLNAILSTHDFEDAARDSLSKKAWAFYSSTATDLISHNSNQSFYGRMSMRPRLLRNVLTINTQATVLGARVEEPPMANPRLKSVYGEDANSFRPERWLGPELVGVSWGFMPFHGGPKICLGKEFALTEASHAIIRIIQTFPGLRLPPETPILPPGEEKQALTIVVMSAEGCKVLLD</sequence>
<keyword evidence="8" id="KW-0349">Heme</keyword>
<keyword evidence="11" id="KW-1185">Reference proteome</keyword>
<dbReference type="Pfam" id="PF01070">
    <property type="entry name" value="FMN_dh"/>
    <property type="match status" value="1"/>
</dbReference>
<dbReference type="InterPro" id="IPR017972">
    <property type="entry name" value="Cyt_P450_CS"/>
</dbReference>
<dbReference type="STRING" id="60172.A0A1V6QUB6"/>
<feature type="domain" description="Cytochrome b5 heme-binding" evidence="9">
    <location>
        <begin position="3"/>
        <end position="79"/>
    </location>
</feature>
<dbReference type="InterPro" id="IPR036400">
    <property type="entry name" value="Cyt_B5-like_heme/steroid_sf"/>
</dbReference>
<evidence type="ECO:0000256" key="1">
    <source>
        <dbReference type="ARBA" id="ARBA00001917"/>
    </source>
</evidence>
<dbReference type="SMART" id="SM01117">
    <property type="entry name" value="Cyt-b5"/>
    <property type="match status" value="1"/>
</dbReference>
<evidence type="ECO:0000256" key="6">
    <source>
        <dbReference type="ARBA" id="ARBA00023004"/>
    </source>
</evidence>
<evidence type="ECO:0000256" key="4">
    <source>
        <dbReference type="ARBA" id="ARBA00022723"/>
    </source>
</evidence>
<dbReference type="Pfam" id="PF00067">
    <property type="entry name" value="p450"/>
    <property type="match status" value="1"/>
</dbReference>
<accession>A0A1V6QUB6</accession>
<dbReference type="PANTHER" id="PTHR24287">
    <property type="entry name" value="P450, PUTATIVE (EUROFUNG)-RELATED"/>
    <property type="match status" value="1"/>
</dbReference>
<dbReference type="InterPro" id="IPR001199">
    <property type="entry name" value="Cyt_B5-like_heme/steroid-bd"/>
</dbReference>
<gene>
    <name evidence="10" type="ORF">PENSOL_c039G11325</name>
</gene>
<reference evidence="11" key="1">
    <citation type="journal article" date="2017" name="Nat. Microbiol.">
        <title>Global analysis of biosynthetic gene clusters reveals vast potential of secondary metabolite production in Penicillium species.</title>
        <authorList>
            <person name="Nielsen J.C."/>
            <person name="Grijseels S."/>
            <person name="Prigent S."/>
            <person name="Ji B."/>
            <person name="Dainat J."/>
            <person name="Nielsen K.F."/>
            <person name="Frisvad J.C."/>
            <person name="Workman M."/>
            <person name="Nielsen J."/>
        </authorList>
    </citation>
    <scope>NUCLEOTIDE SEQUENCE [LARGE SCALE GENOMIC DNA]</scope>
    <source>
        <strain evidence="11">IBT 29525</strain>
    </source>
</reference>
<dbReference type="AlphaFoldDB" id="A0A1V6QUB6"/>
<comment type="similarity">
    <text evidence="3 8">Belongs to the cytochrome P450 family.</text>
</comment>
<comment type="cofactor">
    <cofactor evidence="2">
        <name>heme</name>
        <dbReference type="ChEBI" id="CHEBI:30413"/>
    </cofactor>
</comment>
<dbReference type="InterPro" id="IPR000262">
    <property type="entry name" value="FMN-dep_DH"/>
</dbReference>
<dbReference type="GO" id="GO:0004497">
    <property type="term" value="F:monooxygenase activity"/>
    <property type="evidence" value="ECO:0007669"/>
    <property type="project" value="UniProtKB-KW"/>
</dbReference>
<proteinExistence type="inferred from homology"/>
<evidence type="ECO:0000259" key="9">
    <source>
        <dbReference type="PROSITE" id="PS50255"/>
    </source>
</evidence>
<keyword evidence="7 8" id="KW-0503">Monooxygenase</keyword>
<keyword evidence="4 8" id="KW-0479">Metal-binding</keyword>
<organism evidence="10 11">
    <name type="scientific">Penicillium solitum</name>
    <dbReference type="NCBI Taxonomy" id="60172"/>
    <lineage>
        <taxon>Eukaryota</taxon>
        <taxon>Fungi</taxon>
        <taxon>Dikarya</taxon>
        <taxon>Ascomycota</taxon>
        <taxon>Pezizomycotina</taxon>
        <taxon>Eurotiomycetes</taxon>
        <taxon>Eurotiomycetidae</taxon>
        <taxon>Eurotiales</taxon>
        <taxon>Aspergillaceae</taxon>
        <taxon>Penicillium</taxon>
    </lineage>
</organism>
<dbReference type="GO" id="GO:0020037">
    <property type="term" value="F:heme binding"/>
    <property type="evidence" value="ECO:0007669"/>
    <property type="project" value="InterPro"/>
</dbReference>
<comment type="caution">
    <text evidence="10">The sequence shown here is derived from an EMBL/GenBank/DDBJ whole genome shotgun (WGS) entry which is preliminary data.</text>
</comment>